<reference evidence="2" key="1">
    <citation type="journal article" date="2022" name="bioRxiv">
        <title>Sequencing and chromosome-scale assembly of the giantPleurodeles waltlgenome.</title>
        <authorList>
            <person name="Brown T."/>
            <person name="Elewa A."/>
            <person name="Iarovenko S."/>
            <person name="Subramanian E."/>
            <person name="Araus A.J."/>
            <person name="Petzold A."/>
            <person name="Susuki M."/>
            <person name="Suzuki K.-i.T."/>
            <person name="Hayashi T."/>
            <person name="Toyoda A."/>
            <person name="Oliveira C."/>
            <person name="Osipova E."/>
            <person name="Leigh N.D."/>
            <person name="Simon A."/>
            <person name="Yun M.H."/>
        </authorList>
    </citation>
    <scope>NUCLEOTIDE SEQUENCE</scope>
    <source>
        <strain evidence="2">20211129_DDA</strain>
        <tissue evidence="2">Liver</tissue>
    </source>
</reference>
<name>A0AAV7MMD7_PLEWA</name>
<keyword evidence="3" id="KW-1185">Reference proteome</keyword>
<protein>
    <submittedName>
        <fullName evidence="2">Uncharacterized protein</fullName>
    </submittedName>
</protein>
<dbReference type="AlphaFoldDB" id="A0AAV7MMD7"/>
<organism evidence="2 3">
    <name type="scientific">Pleurodeles waltl</name>
    <name type="common">Iberian ribbed newt</name>
    <dbReference type="NCBI Taxonomy" id="8319"/>
    <lineage>
        <taxon>Eukaryota</taxon>
        <taxon>Metazoa</taxon>
        <taxon>Chordata</taxon>
        <taxon>Craniata</taxon>
        <taxon>Vertebrata</taxon>
        <taxon>Euteleostomi</taxon>
        <taxon>Amphibia</taxon>
        <taxon>Batrachia</taxon>
        <taxon>Caudata</taxon>
        <taxon>Salamandroidea</taxon>
        <taxon>Salamandridae</taxon>
        <taxon>Pleurodelinae</taxon>
        <taxon>Pleurodeles</taxon>
    </lineage>
</organism>
<comment type="caution">
    <text evidence="2">The sequence shown here is derived from an EMBL/GenBank/DDBJ whole genome shotgun (WGS) entry which is preliminary data.</text>
</comment>
<feature type="region of interest" description="Disordered" evidence="1">
    <location>
        <begin position="149"/>
        <end position="169"/>
    </location>
</feature>
<sequence>MATREEVQDSCDSMTEKPPQFQRKVALVPAASLLAQQRVRAIDKAKSGGPAQTLLGSDGEKWAYYCPVFTWACAWCDQRRGKLEVLKCARDRLSGNKGMLEDVVPPQLVLRVRTPRRGNLEGHQPAMEERRVGAYTSIPEVLQGQTQGFQRASPVPPNQPSITPQSSAKLPHVTALSTTDPYPYLHTSALADSHRVPLCFVPLRPRLPAKVPVPTSLQLCWVSMDACALFSSNMRHRFTGLLPSPERVDEFPNQQLSRSKWGESEVSEGRVKERREGSCDGGRGRKPALCLRSSHAGAESFLSVVVVAGTSARDHDCACVLAAGAGVRFSC</sequence>
<accession>A0AAV7MMD7</accession>
<feature type="region of interest" description="Disordered" evidence="1">
    <location>
        <begin position="252"/>
        <end position="282"/>
    </location>
</feature>
<dbReference type="Proteomes" id="UP001066276">
    <property type="component" value="Chromosome 9"/>
</dbReference>
<evidence type="ECO:0000313" key="2">
    <source>
        <dbReference type="EMBL" id="KAJ1104697.1"/>
    </source>
</evidence>
<feature type="compositionally biased region" description="Basic and acidic residues" evidence="1">
    <location>
        <begin position="260"/>
        <end position="278"/>
    </location>
</feature>
<proteinExistence type="predicted"/>
<evidence type="ECO:0000256" key="1">
    <source>
        <dbReference type="SAM" id="MobiDB-lite"/>
    </source>
</evidence>
<gene>
    <name evidence="2" type="ORF">NDU88_002106</name>
</gene>
<dbReference type="EMBL" id="JANPWB010000013">
    <property type="protein sequence ID" value="KAJ1104697.1"/>
    <property type="molecule type" value="Genomic_DNA"/>
</dbReference>
<evidence type="ECO:0000313" key="3">
    <source>
        <dbReference type="Proteomes" id="UP001066276"/>
    </source>
</evidence>